<evidence type="ECO:0000313" key="4">
    <source>
        <dbReference type="EMBL" id="KAG2555751.1"/>
    </source>
</evidence>
<dbReference type="CDD" id="cd03784">
    <property type="entry name" value="GT1_Gtf-like"/>
    <property type="match status" value="1"/>
</dbReference>
<dbReference type="PANTHER" id="PTHR48045">
    <property type="entry name" value="UDP-GLYCOSYLTRANSFERASE 72B1"/>
    <property type="match status" value="1"/>
</dbReference>
<dbReference type="PANTHER" id="PTHR48045:SF31">
    <property type="entry name" value="UDP-GLYCOSYLTRANSFERASE 76B1-LIKE"/>
    <property type="match status" value="1"/>
</dbReference>
<dbReference type="GO" id="GO:0008194">
    <property type="term" value="F:UDP-glycosyltransferase activity"/>
    <property type="evidence" value="ECO:0007669"/>
    <property type="project" value="InterPro"/>
</dbReference>
<keyword evidence="5" id="KW-1185">Reference proteome</keyword>
<evidence type="ECO:0000256" key="3">
    <source>
        <dbReference type="RuleBase" id="RU003718"/>
    </source>
</evidence>
<protein>
    <recommendedName>
        <fullName evidence="6">UDP-glycosyltransferases domain-containing protein</fullName>
    </recommendedName>
</protein>
<reference evidence="4" key="1">
    <citation type="submission" date="2020-05" db="EMBL/GenBank/DDBJ databases">
        <title>WGS assembly of Panicum virgatum.</title>
        <authorList>
            <person name="Lovell J.T."/>
            <person name="Jenkins J."/>
            <person name="Shu S."/>
            <person name="Juenger T.E."/>
            <person name="Schmutz J."/>
        </authorList>
    </citation>
    <scope>NUCLEOTIDE SEQUENCE</scope>
    <source>
        <strain evidence="4">AP13</strain>
    </source>
</reference>
<name>A0A8T0P0P9_PANVG</name>
<dbReference type="Proteomes" id="UP000823388">
    <property type="component" value="Chromosome 8N"/>
</dbReference>
<proteinExistence type="inferred from homology"/>
<dbReference type="Pfam" id="PF00201">
    <property type="entry name" value="UDPGT"/>
    <property type="match status" value="1"/>
</dbReference>
<dbReference type="AlphaFoldDB" id="A0A8T0P0P9"/>
<comment type="caution">
    <text evidence="4">The sequence shown here is derived from an EMBL/GenBank/DDBJ whole genome shotgun (WGS) entry which is preliminary data.</text>
</comment>
<comment type="similarity">
    <text evidence="1 3">Belongs to the UDP-glycosyltransferase family.</text>
</comment>
<dbReference type="SUPFAM" id="SSF53756">
    <property type="entry name" value="UDP-Glycosyltransferase/glycogen phosphorylase"/>
    <property type="match status" value="1"/>
</dbReference>
<accession>A0A8T0P0P9</accession>
<keyword evidence="2 3" id="KW-0808">Transferase</keyword>
<dbReference type="PROSITE" id="PS00375">
    <property type="entry name" value="UDPGT"/>
    <property type="match status" value="1"/>
</dbReference>
<evidence type="ECO:0000313" key="5">
    <source>
        <dbReference type="Proteomes" id="UP000823388"/>
    </source>
</evidence>
<dbReference type="Gene3D" id="3.40.50.2000">
    <property type="entry name" value="Glycogen Phosphorylase B"/>
    <property type="match status" value="2"/>
</dbReference>
<evidence type="ECO:0008006" key="6">
    <source>
        <dbReference type="Google" id="ProtNLM"/>
    </source>
</evidence>
<evidence type="ECO:0000256" key="2">
    <source>
        <dbReference type="ARBA" id="ARBA00022679"/>
    </source>
</evidence>
<organism evidence="4 5">
    <name type="scientific">Panicum virgatum</name>
    <name type="common">Blackwell switchgrass</name>
    <dbReference type="NCBI Taxonomy" id="38727"/>
    <lineage>
        <taxon>Eukaryota</taxon>
        <taxon>Viridiplantae</taxon>
        <taxon>Streptophyta</taxon>
        <taxon>Embryophyta</taxon>
        <taxon>Tracheophyta</taxon>
        <taxon>Spermatophyta</taxon>
        <taxon>Magnoliopsida</taxon>
        <taxon>Liliopsida</taxon>
        <taxon>Poales</taxon>
        <taxon>Poaceae</taxon>
        <taxon>PACMAD clade</taxon>
        <taxon>Panicoideae</taxon>
        <taxon>Panicodae</taxon>
        <taxon>Paniceae</taxon>
        <taxon>Panicinae</taxon>
        <taxon>Panicum</taxon>
        <taxon>Panicum sect. Hiantes</taxon>
    </lineage>
</organism>
<sequence length="132" mass="14211">MVVDWCNQLEVLSHPAIGCFVSHCGLNSTMEAIISGVPVIRVPNMLDQPTNVVFIDEEWEVGIKAESNSDGVLTGTELARCIELVMGEDAKAMAIREKAKALKEIAQAAASVGGSAERNLRDFVKAIPCQNQ</sequence>
<evidence type="ECO:0000256" key="1">
    <source>
        <dbReference type="ARBA" id="ARBA00009995"/>
    </source>
</evidence>
<dbReference type="EMBL" id="CM029052">
    <property type="protein sequence ID" value="KAG2555751.1"/>
    <property type="molecule type" value="Genomic_DNA"/>
</dbReference>
<dbReference type="InterPro" id="IPR002213">
    <property type="entry name" value="UDP_glucos_trans"/>
</dbReference>
<keyword evidence="3" id="KW-0328">Glycosyltransferase</keyword>
<dbReference type="InterPro" id="IPR035595">
    <property type="entry name" value="UDP_glycos_trans_CS"/>
</dbReference>
<gene>
    <name evidence="4" type="ORF">PVAP13_8NG031200</name>
</gene>